<protein>
    <submittedName>
        <fullName evidence="2">Unannotated protein</fullName>
    </submittedName>
</protein>
<dbReference type="AlphaFoldDB" id="A0A6J6USM8"/>
<reference evidence="2" key="1">
    <citation type="submission" date="2020-05" db="EMBL/GenBank/DDBJ databases">
        <authorList>
            <person name="Chiriac C."/>
            <person name="Salcher M."/>
            <person name="Ghai R."/>
            <person name="Kavagutti S V."/>
        </authorList>
    </citation>
    <scope>NUCLEOTIDE SEQUENCE</scope>
</reference>
<gene>
    <name evidence="2" type="ORF">UFOPK2870_00767</name>
</gene>
<accession>A0A6J6USM8</accession>
<evidence type="ECO:0000256" key="1">
    <source>
        <dbReference type="SAM" id="Phobius"/>
    </source>
</evidence>
<keyword evidence="1" id="KW-0472">Membrane</keyword>
<keyword evidence="1" id="KW-0812">Transmembrane</keyword>
<feature type="transmembrane region" description="Helical" evidence="1">
    <location>
        <begin position="54"/>
        <end position="77"/>
    </location>
</feature>
<evidence type="ECO:0000313" key="2">
    <source>
        <dbReference type="EMBL" id="CAB4762740.1"/>
    </source>
</evidence>
<feature type="transmembrane region" description="Helical" evidence="1">
    <location>
        <begin position="83"/>
        <end position="102"/>
    </location>
</feature>
<sequence length="126" mass="13773">MSDPTLSPINDDFLPINTRFSFARTLFGDWKTWAGLGLAASTSMLIRVSRRRQFFALCAMSSFTLVVYCINMLASGIEHPRHASAAAVAIRVLALSAVVLVLPGRRSAIPVDEFDDARGKKTSRAD</sequence>
<organism evidence="2">
    <name type="scientific">freshwater metagenome</name>
    <dbReference type="NCBI Taxonomy" id="449393"/>
    <lineage>
        <taxon>unclassified sequences</taxon>
        <taxon>metagenomes</taxon>
        <taxon>ecological metagenomes</taxon>
    </lineage>
</organism>
<dbReference type="EMBL" id="CAEZZL010000053">
    <property type="protein sequence ID" value="CAB4762740.1"/>
    <property type="molecule type" value="Genomic_DNA"/>
</dbReference>
<proteinExistence type="predicted"/>
<keyword evidence="1" id="KW-1133">Transmembrane helix</keyword>
<name>A0A6J6USM8_9ZZZZ</name>